<evidence type="ECO:0000313" key="7">
    <source>
        <dbReference type="EMBL" id="KAF9589971.1"/>
    </source>
</evidence>
<dbReference type="PANTHER" id="PTHR12850">
    <property type="entry name" value="40S RIBOSOMAL PROTEIN S25"/>
    <property type="match status" value="1"/>
</dbReference>
<keyword evidence="5" id="KW-0687">Ribonucleoprotein</keyword>
<dbReference type="GO" id="GO:0005840">
    <property type="term" value="C:ribosome"/>
    <property type="evidence" value="ECO:0007669"/>
    <property type="project" value="UniProtKB-KW"/>
</dbReference>
<accession>A0A835GZW2</accession>
<protein>
    <recommendedName>
        <fullName evidence="9">40S ribosomal protein S25</fullName>
    </recommendedName>
</protein>
<gene>
    <name evidence="7" type="ORF">IFM89_029708</name>
</gene>
<evidence type="ECO:0008006" key="9">
    <source>
        <dbReference type="Google" id="ProtNLM"/>
    </source>
</evidence>
<dbReference type="Gene3D" id="3.30.420.40">
    <property type="match status" value="1"/>
</dbReference>
<evidence type="ECO:0000256" key="5">
    <source>
        <dbReference type="ARBA" id="ARBA00023274"/>
    </source>
</evidence>
<evidence type="ECO:0000256" key="4">
    <source>
        <dbReference type="ARBA" id="ARBA00022980"/>
    </source>
</evidence>
<keyword evidence="8" id="KW-1185">Reference proteome</keyword>
<evidence type="ECO:0000256" key="6">
    <source>
        <dbReference type="SAM" id="MobiDB-lite"/>
    </source>
</evidence>
<dbReference type="InterPro" id="IPR004977">
    <property type="entry name" value="Ribosomal_eS25"/>
</dbReference>
<evidence type="ECO:0000313" key="8">
    <source>
        <dbReference type="Proteomes" id="UP000631114"/>
    </source>
</evidence>
<dbReference type="GO" id="GO:1990904">
    <property type="term" value="C:ribonucleoprotein complex"/>
    <property type="evidence" value="ECO:0007669"/>
    <property type="project" value="UniProtKB-KW"/>
</dbReference>
<proteinExistence type="inferred from homology"/>
<keyword evidence="3" id="KW-0067">ATP-binding</keyword>
<keyword evidence="2" id="KW-0547">Nucleotide-binding</keyword>
<dbReference type="Pfam" id="PF03297">
    <property type="entry name" value="Ribosomal_S25"/>
    <property type="match status" value="1"/>
</dbReference>
<dbReference type="GO" id="GO:0140662">
    <property type="term" value="F:ATP-dependent protein folding chaperone"/>
    <property type="evidence" value="ECO:0007669"/>
    <property type="project" value="InterPro"/>
</dbReference>
<dbReference type="Proteomes" id="UP000631114">
    <property type="component" value="Unassembled WGS sequence"/>
</dbReference>
<dbReference type="Gene3D" id="3.30.63.20">
    <property type="match status" value="1"/>
</dbReference>
<dbReference type="GO" id="GO:0005524">
    <property type="term" value="F:ATP binding"/>
    <property type="evidence" value="ECO:0007669"/>
    <property type="project" value="UniProtKB-KW"/>
</dbReference>
<feature type="compositionally biased region" description="Basic residues" evidence="6">
    <location>
        <begin position="86"/>
        <end position="95"/>
    </location>
</feature>
<comment type="similarity">
    <text evidence="1">Belongs to the eukaryotic ribosomal protein eS25 family.</text>
</comment>
<evidence type="ECO:0000256" key="3">
    <source>
        <dbReference type="ARBA" id="ARBA00022840"/>
    </source>
</evidence>
<dbReference type="InterPro" id="IPR013126">
    <property type="entry name" value="Hsp_70_fam"/>
</dbReference>
<name>A0A835GZW2_9MAGN</name>
<evidence type="ECO:0000256" key="1">
    <source>
        <dbReference type="ARBA" id="ARBA00009106"/>
    </source>
</evidence>
<dbReference type="EMBL" id="JADFTS010000009">
    <property type="protein sequence ID" value="KAF9589971.1"/>
    <property type="molecule type" value="Genomic_DNA"/>
</dbReference>
<evidence type="ECO:0000256" key="2">
    <source>
        <dbReference type="ARBA" id="ARBA00022741"/>
    </source>
</evidence>
<reference evidence="7 8" key="1">
    <citation type="submission" date="2020-10" db="EMBL/GenBank/DDBJ databases">
        <title>The Coptis chinensis genome and diversification of protoberbering-type alkaloids.</title>
        <authorList>
            <person name="Wang B."/>
            <person name="Shu S."/>
            <person name="Song C."/>
            <person name="Liu Y."/>
        </authorList>
    </citation>
    <scope>NUCLEOTIDE SEQUENCE [LARGE SCALE GENOMIC DNA]</scope>
    <source>
        <strain evidence="7">HL-2020</strain>
        <tissue evidence="7">Leaf</tissue>
    </source>
</reference>
<sequence>MGNMSGYENVVGGKLKLKGKALNVKAACQIYRQNDLQFPGFCMTTPLSSSSQIHQSLFSSTSAPCFSPNPTLRIKPDIGAKSGGGKQKKKKWSKGKQKEKVNNMVLFDQASYDKLLFEVPKYKLITLSILSDRLRVIAATVASDLVKYTEAFLGKSNEEYCAWILDPEKWGVSKYPNFEAYKVDLPPWLCHFLKWMTHIWRATSTPLELILVVRDDIGNVKLDCPAIGKQFAAEEISAHIMPTFKSVNQLSVVYDEVMLMWYERMATKDRGRIAGLEVLHIINESTVASLA</sequence>
<dbReference type="AlphaFoldDB" id="A0A835GZW2"/>
<feature type="region of interest" description="Disordered" evidence="6">
    <location>
        <begin position="77"/>
        <end position="97"/>
    </location>
</feature>
<keyword evidence="4" id="KW-0689">Ribosomal protein</keyword>
<dbReference type="Pfam" id="PF00012">
    <property type="entry name" value="HSP70"/>
    <property type="match status" value="1"/>
</dbReference>
<comment type="caution">
    <text evidence="7">The sequence shown here is derived from an EMBL/GenBank/DDBJ whole genome shotgun (WGS) entry which is preliminary data.</text>
</comment>
<organism evidence="7 8">
    <name type="scientific">Coptis chinensis</name>
    <dbReference type="NCBI Taxonomy" id="261450"/>
    <lineage>
        <taxon>Eukaryota</taxon>
        <taxon>Viridiplantae</taxon>
        <taxon>Streptophyta</taxon>
        <taxon>Embryophyta</taxon>
        <taxon>Tracheophyta</taxon>
        <taxon>Spermatophyta</taxon>
        <taxon>Magnoliopsida</taxon>
        <taxon>Ranunculales</taxon>
        <taxon>Ranunculaceae</taxon>
        <taxon>Coptidoideae</taxon>
        <taxon>Coptis</taxon>
    </lineage>
</organism>